<dbReference type="RefSeq" id="WP_062075449.1">
    <property type="nucleotide sequence ID" value="NZ_BBRC01000009.1"/>
</dbReference>
<dbReference type="Pfam" id="PF01656">
    <property type="entry name" value="CbiA"/>
    <property type="match status" value="1"/>
</dbReference>
<dbReference type="Proteomes" id="UP000547973">
    <property type="component" value="Unassembled WGS sequence"/>
</dbReference>
<dbReference type="PANTHER" id="PTHR13696:SF96">
    <property type="entry name" value="COBQ_COBB_MIND_PARA NUCLEOTIDE BINDING DOMAIN-CONTAINING PROTEIN"/>
    <property type="match status" value="1"/>
</dbReference>
<dbReference type="EMBL" id="JACBZO010000001">
    <property type="protein sequence ID" value="NYI40355.1"/>
    <property type="molecule type" value="Genomic_DNA"/>
</dbReference>
<evidence type="ECO:0000313" key="2">
    <source>
        <dbReference type="EMBL" id="NYI40355.1"/>
    </source>
</evidence>
<evidence type="ECO:0000259" key="1">
    <source>
        <dbReference type="Pfam" id="PF01656"/>
    </source>
</evidence>
<comment type="caution">
    <text evidence="2">The sequence shown here is derived from an EMBL/GenBank/DDBJ whole genome shotgun (WGS) entry which is preliminary data.</text>
</comment>
<dbReference type="AlphaFoldDB" id="A0A7Y9Z8U2"/>
<gene>
    <name evidence="2" type="ORF">BKA03_000474</name>
</gene>
<dbReference type="InterPro" id="IPR002586">
    <property type="entry name" value="CobQ/CobB/MinD/ParA_Nub-bd_dom"/>
</dbReference>
<reference evidence="2 3" key="1">
    <citation type="submission" date="2020-07" db="EMBL/GenBank/DDBJ databases">
        <title>Sequencing the genomes of 1000 actinobacteria strains.</title>
        <authorList>
            <person name="Klenk H.-P."/>
        </authorList>
    </citation>
    <scope>NUCLEOTIDE SEQUENCE [LARGE SCALE GENOMIC DNA]</scope>
    <source>
        <strain evidence="2 3">DSM 19970</strain>
    </source>
</reference>
<organism evidence="2 3">
    <name type="scientific">Demequina lutea</name>
    <dbReference type="NCBI Taxonomy" id="431489"/>
    <lineage>
        <taxon>Bacteria</taxon>
        <taxon>Bacillati</taxon>
        <taxon>Actinomycetota</taxon>
        <taxon>Actinomycetes</taxon>
        <taxon>Micrococcales</taxon>
        <taxon>Demequinaceae</taxon>
        <taxon>Demequina</taxon>
    </lineage>
</organism>
<sequence length="205" mass="21947">MLKIAITNLKGGSAKTTSTAYLAHALGLQGRHVLVVDADPQGSALRWSEVGEWQTPTIGLPVKDLHTRLPGIVPDSIDVVIIDTPPLAEQAGVVRSALRYADLAIVSMAPTMLEFERLPDVWQAIDELEEIDQAPRVTRVLLTRTVANARSTALFRSAIEGGGHQVLATVVPRRESIAQAFGAQVTELGAYEGVALEVLGLEVTL</sequence>
<dbReference type="Gene3D" id="3.40.50.300">
    <property type="entry name" value="P-loop containing nucleotide triphosphate hydrolases"/>
    <property type="match status" value="1"/>
</dbReference>
<accession>A0A7Y9Z8U2</accession>
<feature type="domain" description="CobQ/CobB/MinD/ParA nucleotide binding" evidence="1">
    <location>
        <begin position="4"/>
        <end position="180"/>
    </location>
</feature>
<dbReference type="CDD" id="cd02042">
    <property type="entry name" value="ParAB_family"/>
    <property type="match status" value="1"/>
</dbReference>
<dbReference type="InterPro" id="IPR050678">
    <property type="entry name" value="DNA_Partitioning_ATPase"/>
</dbReference>
<dbReference type="PANTHER" id="PTHR13696">
    <property type="entry name" value="P-LOOP CONTAINING NUCLEOSIDE TRIPHOSPHATE HYDROLASE"/>
    <property type="match status" value="1"/>
</dbReference>
<dbReference type="InterPro" id="IPR027417">
    <property type="entry name" value="P-loop_NTPase"/>
</dbReference>
<dbReference type="OrthoDB" id="128708at2"/>
<dbReference type="PIRSF" id="PIRSF009320">
    <property type="entry name" value="Nuc_binding_HP_1000"/>
    <property type="match status" value="1"/>
</dbReference>
<evidence type="ECO:0000313" key="3">
    <source>
        <dbReference type="Proteomes" id="UP000547973"/>
    </source>
</evidence>
<proteinExistence type="predicted"/>
<protein>
    <submittedName>
        <fullName evidence="2">Chromosome partitioning protein</fullName>
    </submittedName>
</protein>
<dbReference type="SUPFAM" id="SSF52540">
    <property type="entry name" value="P-loop containing nucleoside triphosphate hydrolases"/>
    <property type="match status" value="1"/>
</dbReference>
<keyword evidence="3" id="KW-1185">Reference proteome</keyword>
<name>A0A7Y9Z8U2_9MICO</name>